<evidence type="ECO:0000313" key="1">
    <source>
        <dbReference type="EMBL" id="KAL2787948.1"/>
    </source>
</evidence>
<organism evidence="1 2">
    <name type="scientific">Aspergillus keveii</name>
    <dbReference type="NCBI Taxonomy" id="714993"/>
    <lineage>
        <taxon>Eukaryota</taxon>
        <taxon>Fungi</taxon>
        <taxon>Dikarya</taxon>
        <taxon>Ascomycota</taxon>
        <taxon>Pezizomycotina</taxon>
        <taxon>Eurotiomycetes</taxon>
        <taxon>Eurotiomycetidae</taxon>
        <taxon>Eurotiales</taxon>
        <taxon>Aspergillaceae</taxon>
        <taxon>Aspergillus</taxon>
        <taxon>Aspergillus subgen. Nidulantes</taxon>
    </lineage>
</organism>
<evidence type="ECO:0000313" key="2">
    <source>
        <dbReference type="Proteomes" id="UP001610563"/>
    </source>
</evidence>
<proteinExistence type="predicted"/>
<gene>
    <name evidence="1" type="ORF">BJX66DRAFT_340682</name>
</gene>
<accession>A0ABR4FYE5</accession>
<dbReference type="EMBL" id="JBFTWV010000087">
    <property type="protein sequence ID" value="KAL2787948.1"/>
    <property type="molecule type" value="Genomic_DNA"/>
</dbReference>
<protein>
    <submittedName>
        <fullName evidence="1">Uncharacterized protein</fullName>
    </submittedName>
</protein>
<dbReference type="Proteomes" id="UP001610563">
    <property type="component" value="Unassembled WGS sequence"/>
</dbReference>
<name>A0ABR4FYE5_9EURO</name>
<sequence length="163" mass="19126">MAPLYEIWLFEAKPVLEISLPVTWTLALRTLGTNTTNLYTIAGGIRLTDGPYSHRIMRGIPFSPAFNQLISPFDKFTPIGTLVEDGFRVFEEVFERMEAGPNQFFFVRLFWEMAIKGLVSWDVVRDWRGKARYADREWEIFLGEYTIADRRFLEMLDQMELKE</sequence>
<reference evidence="1 2" key="1">
    <citation type="submission" date="2024-07" db="EMBL/GenBank/DDBJ databases">
        <title>Section-level genome sequencing and comparative genomics of Aspergillus sections Usti and Cavernicolus.</title>
        <authorList>
            <consortium name="Lawrence Berkeley National Laboratory"/>
            <person name="Nybo J.L."/>
            <person name="Vesth T.C."/>
            <person name="Theobald S."/>
            <person name="Frisvad J.C."/>
            <person name="Larsen T.O."/>
            <person name="Kjaerboelling I."/>
            <person name="Rothschild-Mancinelli K."/>
            <person name="Lyhne E.K."/>
            <person name="Kogle M.E."/>
            <person name="Barry K."/>
            <person name="Clum A."/>
            <person name="Na H."/>
            <person name="Ledsgaard L."/>
            <person name="Lin J."/>
            <person name="Lipzen A."/>
            <person name="Kuo A."/>
            <person name="Riley R."/>
            <person name="Mondo S."/>
            <person name="Labutti K."/>
            <person name="Haridas S."/>
            <person name="Pangalinan J."/>
            <person name="Salamov A.A."/>
            <person name="Simmons B.A."/>
            <person name="Magnuson J.K."/>
            <person name="Chen J."/>
            <person name="Drula E."/>
            <person name="Henrissat B."/>
            <person name="Wiebenga A."/>
            <person name="Lubbers R.J."/>
            <person name="Gomes A.C."/>
            <person name="Makela M.R."/>
            <person name="Stajich J."/>
            <person name="Grigoriev I.V."/>
            <person name="Mortensen U.H."/>
            <person name="De Vries R.P."/>
            <person name="Baker S.E."/>
            <person name="Andersen M.R."/>
        </authorList>
    </citation>
    <scope>NUCLEOTIDE SEQUENCE [LARGE SCALE GENOMIC DNA]</scope>
    <source>
        <strain evidence="1 2">CBS 209.92</strain>
    </source>
</reference>
<comment type="caution">
    <text evidence="1">The sequence shown here is derived from an EMBL/GenBank/DDBJ whole genome shotgun (WGS) entry which is preliminary data.</text>
</comment>
<keyword evidence="2" id="KW-1185">Reference proteome</keyword>